<evidence type="ECO:0000313" key="11">
    <source>
        <dbReference type="EMBL" id="QHP83233.1"/>
    </source>
</evidence>
<dbReference type="EC" id="6.1.1.1" evidence="8"/>
<feature type="binding site" evidence="8">
    <location>
        <position position="166"/>
    </location>
    <ligand>
        <name>L-tyrosine</name>
        <dbReference type="ChEBI" id="CHEBI:58315"/>
    </ligand>
</feature>
<dbReference type="Pfam" id="PF22421">
    <property type="entry name" value="SYY_C-terminal"/>
    <property type="match status" value="1"/>
</dbReference>
<dbReference type="SUPFAM" id="SSF55174">
    <property type="entry name" value="Alpha-L RNA-binding motif"/>
    <property type="match status" value="1"/>
</dbReference>
<dbReference type="Gene3D" id="3.10.290.10">
    <property type="entry name" value="RNA-binding S4 domain"/>
    <property type="match status" value="1"/>
</dbReference>
<evidence type="ECO:0000313" key="12">
    <source>
        <dbReference type="EMBL" id="QYC74064.1"/>
    </source>
</evidence>
<keyword evidence="13" id="KW-1185">Reference proteome</keyword>
<organism evidence="12 14">
    <name type="scientific">Chlamydia suis</name>
    <dbReference type="NCBI Taxonomy" id="83559"/>
    <lineage>
        <taxon>Bacteria</taxon>
        <taxon>Pseudomonadati</taxon>
        <taxon>Chlamydiota</taxon>
        <taxon>Chlamydiia</taxon>
        <taxon>Chlamydiales</taxon>
        <taxon>Chlamydiaceae</taxon>
        <taxon>Chlamydia/Chlamydophila group</taxon>
        <taxon>Chlamydia</taxon>
    </lineage>
</organism>
<dbReference type="Gene3D" id="3.40.50.620">
    <property type="entry name" value="HUPs"/>
    <property type="match status" value="1"/>
</dbReference>
<feature type="domain" description="RNA-binding S4" evidence="10">
    <location>
        <begin position="346"/>
        <end position="407"/>
    </location>
</feature>
<reference evidence="11 13" key="1">
    <citation type="submission" date="2019-01" db="EMBL/GenBank/DDBJ databases">
        <title>Whole genome sequencing and annotation enables comparative genome analysis that reveals unique features of the Chlamydia suis R19 Genome.</title>
        <authorList>
            <person name="Dimond Z.E."/>
        </authorList>
    </citation>
    <scope>NUCLEOTIDE SEQUENCE [LARGE SCALE GENOMIC DNA]</scope>
    <source>
        <strain evidence="11 13">R19</strain>
    </source>
</reference>
<dbReference type="InterPro" id="IPR002305">
    <property type="entry name" value="aa-tRNA-synth_Ic"/>
</dbReference>
<keyword evidence="4 9" id="KW-0694">RNA-binding</keyword>
<evidence type="ECO:0000256" key="2">
    <source>
        <dbReference type="ARBA" id="ARBA00022741"/>
    </source>
</evidence>
<feature type="binding site" evidence="8">
    <location>
        <position position="162"/>
    </location>
    <ligand>
        <name>L-tyrosine</name>
        <dbReference type="ChEBI" id="CHEBI:58315"/>
    </ligand>
</feature>
<dbReference type="GO" id="GO:0006437">
    <property type="term" value="P:tyrosyl-tRNA aminoacylation"/>
    <property type="evidence" value="ECO:0007669"/>
    <property type="project" value="UniProtKB-UniRule"/>
</dbReference>
<dbReference type="SMART" id="SM00363">
    <property type="entry name" value="S4"/>
    <property type="match status" value="1"/>
</dbReference>
<dbReference type="SUPFAM" id="SSF52374">
    <property type="entry name" value="Nucleotidylyl transferase"/>
    <property type="match status" value="1"/>
</dbReference>
<evidence type="ECO:0000256" key="4">
    <source>
        <dbReference type="ARBA" id="ARBA00022884"/>
    </source>
</evidence>
<evidence type="ECO:0000313" key="14">
    <source>
        <dbReference type="Proteomes" id="UP000825134"/>
    </source>
</evidence>
<feature type="short sequence motif" description="'HIGH' region" evidence="8">
    <location>
        <begin position="36"/>
        <end position="45"/>
    </location>
</feature>
<dbReference type="PRINTS" id="PR01040">
    <property type="entry name" value="TRNASYNTHTYR"/>
</dbReference>
<keyword evidence="8" id="KW-0963">Cytoplasm</keyword>
<dbReference type="GO" id="GO:0004831">
    <property type="term" value="F:tyrosine-tRNA ligase activity"/>
    <property type="evidence" value="ECO:0007669"/>
    <property type="project" value="UniProtKB-UniRule"/>
</dbReference>
<evidence type="ECO:0000256" key="9">
    <source>
        <dbReference type="PROSITE-ProRule" id="PRU00182"/>
    </source>
</evidence>
<dbReference type="InterPro" id="IPR024107">
    <property type="entry name" value="Tyr-tRNA-ligase_bac_1"/>
</dbReference>
<feature type="binding site" evidence="8">
    <location>
        <position position="31"/>
    </location>
    <ligand>
        <name>L-tyrosine</name>
        <dbReference type="ChEBI" id="CHEBI:58315"/>
    </ligand>
</feature>
<evidence type="ECO:0000256" key="8">
    <source>
        <dbReference type="HAMAP-Rule" id="MF_02006"/>
    </source>
</evidence>
<keyword evidence="1 8" id="KW-0436">Ligase</keyword>
<dbReference type="AlphaFoldDB" id="A0AAQ0J5Y5"/>
<dbReference type="HAMAP" id="MF_02006">
    <property type="entry name" value="Tyr_tRNA_synth_type1"/>
    <property type="match status" value="1"/>
</dbReference>
<dbReference type="EMBL" id="CP063185">
    <property type="protein sequence ID" value="QYC74064.1"/>
    <property type="molecule type" value="Genomic_DNA"/>
</dbReference>
<dbReference type="GO" id="GO:0005524">
    <property type="term" value="F:ATP binding"/>
    <property type="evidence" value="ECO:0007669"/>
    <property type="project" value="UniProtKB-UniRule"/>
</dbReference>
<evidence type="ECO:0000256" key="1">
    <source>
        <dbReference type="ARBA" id="ARBA00022598"/>
    </source>
</evidence>
<dbReference type="RefSeq" id="WP_080121977.1">
    <property type="nucleotide sequence ID" value="NZ_CP035278.1"/>
</dbReference>
<keyword evidence="3 8" id="KW-0067">ATP-binding</keyword>
<dbReference type="Proteomes" id="UP000825134">
    <property type="component" value="Chromosome"/>
</dbReference>
<dbReference type="PANTHER" id="PTHR11766:SF0">
    <property type="entry name" value="TYROSINE--TRNA LIGASE, MITOCHONDRIAL"/>
    <property type="match status" value="1"/>
</dbReference>
<dbReference type="NCBIfam" id="TIGR00234">
    <property type="entry name" value="tyrS"/>
    <property type="match status" value="1"/>
</dbReference>
<keyword evidence="2 8" id="KW-0547">Nucleotide-binding</keyword>
<evidence type="ECO:0000256" key="3">
    <source>
        <dbReference type="ARBA" id="ARBA00022840"/>
    </source>
</evidence>
<evidence type="ECO:0000256" key="7">
    <source>
        <dbReference type="ARBA" id="ARBA00048248"/>
    </source>
</evidence>
<protein>
    <recommendedName>
        <fullName evidence="8">Tyrosine--tRNA ligase</fullName>
        <ecNumber evidence="8">6.1.1.1</ecNumber>
    </recommendedName>
    <alternativeName>
        <fullName evidence="8">Tyrosyl-tRNA synthetase</fullName>
        <shortName evidence="8">TyrRS</shortName>
    </alternativeName>
</protein>
<dbReference type="InterPro" id="IPR036986">
    <property type="entry name" value="S4_RNA-bd_sf"/>
</dbReference>
<comment type="catalytic activity">
    <reaction evidence="7 8">
        <text>tRNA(Tyr) + L-tyrosine + ATP = L-tyrosyl-tRNA(Tyr) + AMP + diphosphate + H(+)</text>
        <dbReference type="Rhea" id="RHEA:10220"/>
        <dbReference type="Rhea" id="RHEA-COMP:9706"/>
        <dbReference type="Rhea" id="RHEA-COMP:9707"/>
        <dbReference type="ChEBI" id="CHEBI:15378"/>
        <dbReference type="ChEBI" id="CHEBI:30616"/>
        <dbReference type="ChEBI" id="CHEBI:33019"/>
        <dbReference type="ChEBI" id="CHEBI:58315"/>
        <dbReference type="ChEBI" id="CHEBI:78442"/>
        <dbReference type="ChEBI" id="CHEBI:78536"/>
        <dbReference type="ChEBI" id="CHEBI:456215"/>
        <dbReference type="EC" id="6.1.1.1"/>
    </reaction>
</comment>
<feature type="short sequence motif" description="'KMSKS' region" evidence="8">
    <location>
        <begin position="222"/>
        <end position="226"/>
    </location>
</feature>
<dbReference type="InterPro" id="IPR002942">
    <property type="entry name" value="S4_RNA-bd"/>
</dbReference>
<reference evidence="12" key="2">
    <citation type="journal article" date="2021" name="Front. Microbiol.">
        <title>Generation of Tetracycline and Rifamycin Resistant Chlamydia Suis Recombinants.</title>
        <authorList>
            <person name="Marti H."/>
            <person name="Bommana S."/>
            <person name="Read T.D."/>
            <person name="Pesch T."/>
            <person name="Prahauser B."/>
            <person name="Dean D."/>
            <person name="Borel N."/>
        </authorList>
    </citation>
    <scope>NUCLEOTIDE SEQUENCE</scope>
    <source>
        <strain evidence="12">208.1</strain>
    </source>
</reference>
<dbReference type="CDD" id="cd00165">
    <property type="entry name" value="S4"/>
    <property type="match status" value="1"/>
</dbReference>
<dbReference type="InterPro" id="IPR024088">
    <property type="entry name" value="Tyr-tRNA-ligase_bac-type"/>
</dbReference>
<keyword evidence="5 8" id="KW-0648">Protein biosynthesis</keyword>
<dbReference type="CDD" id="cd00805">
    <property type="entry name" value="TyrRS_core"/>
    <property type="match status" value="1"/>
</dbReference>
<comment type="function">
    <text evidence="8">Catalyzes the attachment of tyrosine to tRNA(Tyr) in a two-step reaction: tyrosine is first activated by ATP to form Tyr-AMP and then transferred to the acceptor end of tRNA(Tyr).</text>
</comment>
<comment type="subcellular location">
    <subcellularLocation>
        <location evidence="8">Cytoplasm</location>
    </subcellularLocation>
</comment>
<name>A0AAQ0J5Y5_9CHLA</name>
<dbReference type="InterPro" id="IPR054608">
    <property type="entry name" value="SYY-like_C"/>
</dbReference>
<evidence type="ECO:0000313" key="13">
    <source>
        <dbReference type="Proteomes" id="UP000512184"/>
    </source>
</evidence>
<dbReference type="Gene3D" id="1.10.240.10">
    <property type="entry name" value="Tyrosyl-Transfer RNA Synthetase"/>
    <property type="match status" value="1"/>
</dbReference>
<dbReference type="InterPro" id="IPR014729">
    <property type="entry name" value="Rossmann-like_a/b/a_fold"/>
</dbReference>
<comment type="subunit">
    <text evidence="8">Homodimer.</text>
</comment>
<dbReference type="Proteomes" id="UP000512184">
    <property type="component" value="Chromosome"/>
</dbReference>
<dbReference type="PROSITE" id="PS50889">
    <property type="entry name" value="S4"/>
    <property type="match status" value="1"/>
</dbReference>
<evidence type="ECO:0000259" key="10">
    <source>
        <dbReference type="SMART" id="SM00363"/>
    </source>
</evidence>
<dbReference type="InterPro" id="IPR002307">
    <property type="entry name" value="Tyr-tRNA-ligase"/>
</dbReference>
<dbReference type="FunFam" id="3.40.50.620:FF:000287">
    <property type="entry name" value="Tyrosine--tRNA ligase"/>
    <property type="match status" value="1"/>
</dbReference>
<keyword evidence="6 8" id="KW-0030">Aminoacyl-tRNA synthetase</keyword>
<dbReference type="Pfam" id="PF00579">
    <property type="entry name" value="tRNA-synt_1b"/>
    <property type="match status" value="1"/>
</dbReference>
<comment type="similarity">
    <text evidence="8">Belongs to the class-I aminoacyl-tRNA synthetase family. TyrS type 1 subfamily.</text>
</comment>
<gene>
    <name evidence="8 11" type="primary">tyrS</name>
    <name evidence="11" type="ORF">Chls_358</name>
    <name evidence="12" type="ORF">INQ84_02945</name>
</gene>
<dbReference type="EMBL" id="CP035278">
    <property type="protein sequence ID" value="QHP83233.1"/>
    <property type="molecule type" value="Genomic_DNA"/>
</dbReference>
<dbReference type="GO" id="GO:0003723">
    <property type="term" value="F:RNA binding"/>
    <property type="evidence" value="ECO:0007669"/>
    <property type="project" value="UniProtKB-KW"/>
</dbReference>
<dbReference type="GO" id="GO:0005829">
    <property type="term" value="C:cytosol"/>
    <property type="evidence" value="ECO:0007669"/>
    <property type="project" value="TreeGrafter"/>
</dbReference>
<sequence length="412" mass="45448">MQQLIDSLQKRGILDNSSAGLENLTAPVSAYLGFDPTAPSLHIGHWIGICFLRRLLAYGVTPVALVGGATGMIGDPSGKSVERSLLDQTQVLDNSKKIESALASYLPGVRIVNNAEWLGSLSMVDFLRDVGKHFRLGSMLAKDVVKQRVYSEEGISYTEFSYLLLQSYDFAHLFKQHNVVLQCGGSDQWGNITAGIDYIRRRGLGQAFGLTYPLLTDSKGKKIGKTESGTIWLNPALTPPYELFQYFLRLSDQEIPKIVRTLTLLDNEEVFALDKRLDSDPQAVKRYVAEIIVKDVHGSEGLAEAQAATESFFASKGQGITESELAALVQSGVGVKVARADVIGKRWLDVVVQLGFCSSRGEARRLIQQKGLYINQEPLVDEQSILDGTHLCFDRYILLSQGKKKKHVIDLN</sequence>
<dbReference type="PANTHER" id="PTHR11766">
    <property type="entry name" value="TYROSYL-TRNA SYNTHETASE"/>
    <property type="match status" value="1"/>
</dbReference>
<evidence type="ECO:0000256" key="6">
    <source>
        <dbReference type="ARBA" id="ARBA00023146"/>
    </source>
</evidence>
<accession>A0AAQ0J5Y5</accession>
<evidence type="ECO:0000256" key="5">
    <source>
        <dbReference type="ARBA" id="ARBA00022917"/>
    </source>
</evidence>
<proteinExistence type="inferred from homology"/>
<feature type="binding site" evidence="8">
    <location>
        <position position="225"/>
    </location>
    <ligand>
        <name>ATP</name>
        <dbReference type="ChEBI" id="CHEBI:30616"/>
    </ligand>
</feature>